<evidence type="ECO:0000313" key="1">
    <source>
        <dbReference type="EMBL" id="KIH45837.1"/>
    </source>
</evidence>
<dbReference type="AlphaFoldDB" id="A0A0C2C837"/>
<reference evidence="1 2" key="1">
    <citation type="submission" date="2013-12" db="EMBL/GenBank/DDBJ databases">
        <title>Draft genome of the parsitic nematode Ancylostoma duodenale.</title>
        <authorList>
            <person name="Mitreva M."/>
        </authorList>
    </citation>
    <scope>NUCLEOTIDE SEQUENCE [LARGE SCALE GENOMIC DNA]</scope>
    <source>
        <strain evidence="1 2">Zhejiang</strain>
    </source>
</reference>
<dbReference type="EMBL" id="KN770988">
    <property type="protein sequence ID" value="KIH45837.1"/>
    <property type="molecule type" value="Genomic_DNA"/>
</dbReference>
<gene>
    <name evidence="1" type="ORF">ANCDUO_24117</name>
</gene>
<name>A0A0C2C837_9BILA</name>
<protein>
    <recommendedName>
        <fullName evidence="3">MULE transposase domain-containing protein</fullName>
    </recommendedName>
</protein>
<dbReference type="Proteomes" id="UP000054047">
    <property type="component" value="Unassembled WGS sequence"/>
</dbReference>
<dbReference type="OrthoDB" id="90756at2759"/>
<evidence type="ECO:0000313" key="2">
    <source>
        <dbReference type="Proteomes" id="UP000054047"/>
    </source>
</evidence>
<sequence>MECTVRRLELHVVHGVCDWGVDVPLVYTIMESRKRMAYAKVLGHLKNRLVGFRMDLGSLRPVCDFEKAAIAATRAVFREIGPQGCAFHLALS</sequence>
<organism evidence="1 2">
    <name type="scientific">Ancylostoma duodenale</name>
    <dbReference type="NCBI Taxonomy" id="51022"/>
    <lineage>
        <taxon>Eukaryota</taxon>
        <taxon>Metazoa</taxon>
        <taxon>Ecdysozoa</taxon>
        <taxon>Nematoda</taxon>
        <taxon>Chromadorea</taxon>
        <taxon>Rhabditida</taxon>
        <taxon>Rhabditina</taxon>
        <taxon>Rhabditomorpha</taxon>
        <taxon>Strongyloidea</taxon>
        <taxon>Ancylostomatidae</taxon>
        <taxon>Ancylostomatinae</taxon>
        <taxon>Ancylostoma</taxon>
    </lineage>
</organism>
<accession>A0A0C2C837</accession>
<evidence type="ECO:0008006" key="3">
    <source>
        <dbReference type="Google" id="ProtNLM"/>
    </source>
</evidence>
<proteinExistence type="predicted"/>
<keyword evidence="2" id="KW-1185">Reference proteome</keyword>